<feature type="chain" id="PRO_5016407993" evidence="8">
    <location>
        <begin position="23"/>
        <end position="581"/>
    </location>
</feature>
<dbReference type="GO" id="GO:0052689">
    <property type="term" value="F:carboxylic ester hydrolase activity"/>
    <property type="evidence" value="ECO:0007669"/>
    <property type="project" value="UniProtKB-KW"/>
</dbReference>
<sequence>MRMLIALAWAGMMALFISPVFAQPVSVHSGIATVPSAQACEALMQVDLTGIGGKGSVVSSAKEETINAVNYCVVSSKLMPSITIKTLLPVTTWNGRYMQLGCGGLCGNIMMDVGAAAGCAPLAQGGFALAATDMGHSMEEVDFGNSQQKREDFAWRAQHLAVVTSKSLIQHYYAQAAKWSYFNGCSDGGREALMEAQRFPRDFNGIIAGAAAMNFQVQNALYHSWMAVSNTDKEGKAIITADRLPLIHNAVLNACDALDGQKDGLLSDPMTCHFNPAVLQCPPGSDTPQANCLSSKEVEAVKRFYSGPVDPKTGQKLVVGSVLPGSELAWAGVFVPQTADGPIMSRSIALASLRYMNFVKNPGASFTLKDMTFDANMFDKLRALHSLYDATNPNLAAFKQAGGKLIIWHGLADPHISPINSIAFHQAVGRAMGVTQRDAFERLYLLPGVYHCSGGEGPSLVDFLTPMMNWVEHGVAPEAVMAWQAPAKAENSFGQPQGAGAGKTKPAAMMPPVQDGKTRFRLQSIPAGAASRPVYPFPLMAVYSGQGERTNGSSYKPVKRQVLPFYTDWRGADFYQPHQGK</sequence>
<keyword evidence="4 8" id="KW-0732">Signal</keyword>
<dbReference type="InterPro" id="IPR011118">
    <property type="entry name" value="Tannase/feruloyl_esterase"/>
</dbReference>
<protein>
    <submittedName>
        <fullName evidence="9">Feruloyl esterase</fullName>
    </submittedName>
</protein>
<keyword evidence="2" id="KW-0719">Serine esterase</keyword>
<gene>
    <name evidence="9" type="ORF">DES37_113103</name>
</gene>
<evidence type="ECO:0000256" key="3">
    <source>
        <dbReference type="ARBA" id="ARBA00022723"/>
    </source>
</evidence>
<keyword evidence="5" id="KW-0378">Hydrolase</keyword>
<name>A0A317PU11_9ENTR</name>
<keyword evidence="7" id="KW-1015">Disulfide bond</keyword>
<proteinExistence type="inferred from homology"/>
<comment type="caution">
    <text evidence="9">The sequence shown here is derived from an EMBL/GenBank/DDBJ whole genome shotgun (WGS) entry which is preliminary data.</text>
</comment>
<dbReference type="PANTHER" id="PTHR33938:SF15">
    <property type="entry name" value="FERULOYL ESTERASE B-RELATED"/>
    <property type="match status" value="1"/>
</dbReference>
<keyword evidence="10" id="KW-1185">Reference proteome</keyword>
<evidence type="ECO:0000313" key="10">
    <source>
        <dbReference type="Proteomes" id="UP000246744"/>
    </source>
</evidence>
<dbReference type="Pfam" id="PF07519">
    <property type="entry name" value="Tannase"/>
    <property type="match status" value="1"/>
</dbReference>
<dbReference type="Proteomes" id="UP000246744">
    <property type="component" value="Unassembled WGS sequence"/>
</dbReference>
<organism evidence="9 10">
    <name type="scientific">Mangrovibacter plantisponsor</name>
    <dbReference type="NCBI Taxonomy" id="451513"/>
    <lineage>
        <taxon>Bacteria</taxon>
        <taxon>Pseudomonadati</taxon>
        <taxon>Pseudomonadota</taxon>
        <taxon>Gammaproteobacteria</taxon>
        <taxon>Enterobacterales</taxon>
        <taxon>Enterobacteriaceae</taxon>
        <taxon>Mangrovibacter</taxon>
    </lineage>
</organism>
<evidence type="ECO:0000256" key="8">
    <source>
        <dbReference type="SAM" id="SignalP"/>
    </source>
</evidence>
<comment type="similarity">
    <text evidence="1">Belongs to the tannase family.</text>
</comment>
<evidence type="ECO:0000256" key="4">
    <source>
        <dbReference type="ARBA" id="ARBA00022729"/>
    </source>
</evidence>
<dbReference type="AlphaFoldDB" id="A0A317PU11"/>
<accession>A0A317PU11</accession>
<keyword evidence="3" id="KW-0479">Metal-binding</keyword>
<feature type="signal peptide" evidence="8">
    <location>
        <begin position="1"/>
        <end position="22"/>
    </location>
</feature>
<evidence type="ECO:0000313" key="9">
    <source>
        <dbReference type="EMBL" id="PWW05400.1"/>
    </source>
</evidence>
<evidence type="ECO:0000256" key="7">
    <source>
        <dbReference type="ARBA" id="ARBA00023157"/>
    </source>
</evidence>
<evidence type="ECO:0000256" key="1">
    <source>
        <dbReference type="ARBA" id="ARBA00006249"/>
    </source>
</evidence>
<evidence type="ECO:0000256" key="6">
    <source>
        <dbReference type="ARBA" id="ARBA00022837"/>
    </source>
</evidence>
<dbReference type="EMBL" id="QGTS01000013">
    <property type="protein sequence ID" value="PWW05400.1"/>
    <property type="molecule type" value="Genomic_DNA"/>
</dbReference>
<evidence type="ECO:0000256" key="5">
    <source>
        <dbReference type="ARBA" id="ARBA00022801"/>
    </source>
</evidence>
<dbReference type="GO" id="GO:0046872">
    <property type="term" value="F:metal ion binding"/>
    <property type="evidence" value="ECO:0007669"/>
    <property type="project" value="UniProtKB-KW"/>
</dbReference>
<dbReference type="Gene3D" id="3.40.50.1820">
    <property type="entry name" value="alpha/beta hydrolase"/>
    <property type="match status" value="1"/>
</dbReference>
<keyword evidence="6" id="KW-0106">Calcium</keyword>
<dbReference type="OrthoDB" id="7197884at2"/>
<dbReference type="InterPro" id="IPR029058">
    <property type="entry name" value="AB_hydrolase_fold"/>
</dbReference>
<reference evidence="9 10" key="1">
    <citation type="submission" date="2018-05" db="EMBL/GenBank/DDBJ databases">
        <title>Genomic Encyclopedia of Type Strains, Phase IV (KMG-IV): sequencing the most valuable type-strain genomes for metagenomic binning, comparative biology and taxonomic classification.</title>
        <authorList>
            <person name="Goeker M."/>
        </authorList>
    </citation>
    <scope>NUCLEOTIDE SEQUENCE [LARGE SCALE GENOMIC DNA]</scope>
    <source>
        <strain evidence="9 10">DSM 19579</strain>
    </source>
</reference>
<dbReference type="SUPFAM" id="SSF53474">
    <property type="entry name" value="alpha/beta-Hydrolases"/>
    <property type="match status" value="1"/>
</dbReference>
<evidence type="ECO:0000256" key="2">
    <source>
        <dbReference type="ARBA" id="ARBA00022487"/>
    </source>
</evidence>
<dbReference type="RefSeq" id="WP_110027424.1">
    <property type="nucleotide sequence ID" value="NZ_QGTS01000013.1"/>
</dbReference>
<dbReference type="PANTHER" id="PTHR33938">
    <property type="entry name" value="FERULOYL ESTERASE B-RELATED"/>
    <property type="match status" value="1"/>
</dbReference>